<dbReference type="PROSITE" id="PS51257">
    <property type="entry name" value="PROKAR_LIPOPROTEIN"/>
    <property type="match status" value="1"/>
</dbReference>
<feature type="domain" description="DUF11" evidence="2">
    <location>
        <begin position="2031"/>
        <end position="2141"/>
    </location>
</feature>
<feature type="compositionally biased region" description="Polar residues" evidence="1">
    <location>
        <begin position="601"/>
        <end position="619"/>
    </location>
</feature>
<feature type="region of interest" description="Disordered" evidence="1">
    <location>
        <begin position="108"/>
        <end position="127"/>
    </location>
</feature>
<dbReference type="SUPFAM" id="SSF117074">
    <property type="entry name" value="Hypothetical protein PA1324"/>
    <property type="match status" value="1"/>
</dbReference>
<comment type="caution">
    <text evidence="3">The sequence shown here is derived from an EMBL/GenBank/DDBJ whole genome shotgun (WGS) entry which is preliminary data.</text>
</comment>
<evidence type="ECO:0000313" key="4">
    <source>
        <dbReference type="Proteomes" id="UP000275180"/>
    </source>
</evidence>
<dbReference type="PANTHER" id="PTHR34819">
    <property type="entry name" value="LARGE CYSTEINE-RICH PERIPLASMIC PROTEIN OMCB"/>
    <property type="match status" value="1"/>
</dbReference>
<feature type="region of interest" description="Disordered" evidence="1">
    <location>
        <begin position="471"/>
        <end position="520"/>
    </location>
</feature>
<name>A0A3M6RQB8_9BURK</name>
<protein>
    <submittedName>
        <fullName evidence="3">DUF11 domain-containing protein</fullName>
    </submittedName>
</protein>
<organism evidence="3 4">
    <name type="scientific">Vandammella animalimorsus</name>
    <dbReference type="NCBI Taxonomy" id="2029117"/>
    <lineage>
        <taxon>Bacteria</taxon>
        <taxon>Pseudomonadati</taxon>
        <taxon>Pseudomonadota</taxon>
        <taxon>Betaproteobacteria</taxon>
        <taxon>Burkholderiales</taxon>
        <taxon>Comamonadaceae</taxon>
        <taxon>Vandammella</taxon>
    </lineage>
</organism>
<dbReference type="InterPro" id="IPR051172">
    <property type="entry name" value="Chlamydia_OmcB"/>
</dbReference>
<gene>
    <name evidence="3" type="ORF">EBQ34_04575</name>
</gene>
<feature type="domain" description="DUF11" evidence="2">
    <location>
        <begin position="1577"/>
        <end position="1688"/>
    </location>
</feature>
<dbReference type="OrthoDB" id="9773411at2"/>
<dbReference type="Proteomes" id="UP000275180">
    <property type="component" value="Unassembled WGS sequence"/>
</dbReference>
<evidence type="ECO:0000313" key="3">
    <source>
        <dbReference type="EMBL" id="RMX17593.1"/>
    </source>
</evidence>
<feature type="domain" description="DUF11" evidence="2">
    <location>
        <begin position="1695"/>
        <end position="1807"/>
    </location>
</feature>
<feature type="compositionally biased region" description="Polar residues" evidence="1">
    <location>
        <begin position="1669"/>
        <end position="1688"/>
    </location>
</feature>
<feature type="compositionally biased region" description="Polar residues" evidence="1">
    <location>
        <begin position="471"/>
        <end position="495"/>
    </location>
</feature>
<feature type="region of interest" description="Disordered" evidence="1">
    <location>
        <begin position="2122"/>
        <end position="2152"/>
    </location>
</feature>
<feature type="region of interest" description="Disordered" evidence="1">
    <location>
        <begin position="1669"/>
        <end position="1691"/>
    </location>
</feature>
<proteinExistence type="predicted"/>
<dbReference type="EMBL" id="RDQJ01000004">
    <property type="protein sequence ID" value="RMX17593.1"/>
    <property type="molecule type" value="Genomic_DNA"/>
</dbReference>
<dbReference type="NCBIfam" id="TIGR01451">
    <property type="entry name" value="B_ant_repeat"/>
    <property type="match status" value="3"/>
</dbReference>
<feature type="compositionally biased region" description="Low complexity" evidence="1">
    <location>
        <begin position="2124"/>
        <end position="2150"/>
    </location>
</feature>
<accession>A0A3M6RQB8</accession>
<evidence type="ECO:0000259" key="2">
    <source>
        <dbReference type="Pfam" id="PF01345"/>
    </source>
</evidence>
<dbReference type="InterPro" id="IPR001434">
    <property type="entry name" value="OmcB-like_DUF11"/>
</dbReference>
<evidence type="ECO:0000256" key="1">
    <source>
        <dbReference type="SAM" id="MobiDB-lite"/>
    </source>
</evidence>
<dbReference type="PANTHER" id="PTHR34819:SF3">
    <property type="entry name" value="CELL SURFACE PROTEIN"/>
    <property type="match status" value="1"/>
</dbReference>
<dbReference type="InterPro" id="IPR047589">
    <property type="entry name" value="DUF11_rpt"/>
</dbReference>
<dbReference type="InterPro" id="IPR013783">
    <property type="entry name" value="Ig-like_fold"/>
</dbReference>
<dbReference type="Gene3D" id="2.60.40.10">
    <property type="entry name" value="Immunoglobulins"/>
    <property type="match status" value="4"/>
</dbReference>
<reference evidence="3 4" key="1">
    <citation type="submission" date="2018-10" db="EMBL/GenBank/DDBJ databases">
        <title>Comamonadaceae CDC group NO-1 genome sequencing and assembly.</title>
        <authorList>
            <person name="Bernier A.-M."/>
            <person name="Bernard K."/>
        </authorList>
    </citation>
    <scope>NUCLEOTIDE SEQUENCE [LARGE SCALE GENOMIC DNA]</scope>
    <source>
        <strain evidence="3 4">NML180582</strain>
    </source>
</reference>
<sequence>MRCWKETGLCARFSKDCPAGGCVSFVSACNWSLQMLMRKGRGGRLAFVFHTIKRKKGFSSMTHTNSPRPGRLWRLSATAAALWLAVALPQAQAAVKELAVAVASDGTAGWDQPAQDGTPGYDSGPSNGRVRTNDEVHYRVAISTDPQPDNDVTIVSALPAGGFAEWLALPSQCTGAGSVISPDKQTLTCVLPGIAASTTENVILRAFVRGSATQNGDVLQAPTTTLTSAAVTAPLQPVSNANSVNITAAPFYDAVVQMSFQGNPSAYGFYTQNGPSNEDGAYHRPMVGLRAAHPAGWGRKGVERLQGDVTINVDVSGYPAGTQLDNWHGSGSGAHGGASGSFVNSACGSPNNGWPSHESGSSINLFQRVGDAGAAYSGSEPFIVPNGGTCAVAASGGQLAVTISGIDTNLEKRPTQQRGGYDISSDPAWWVSNKALVLWTPLDSYTPNVATPHTVKLLNYQGTSVSGQPISAVSGVSNNTTNDEDSYSMTRQVDGSMSKVYAPDTRPGAPYGTARDPGESGDHKVNYMAAGQVVAARLTIANKNAEPLTGISACEVIDRTAFDLSMGAELVTGAGFEAQIQGVSGPGVRIRYGKRSNGSRYFASTDSSSGPLDNGTPGNSEYGGGGGLPNTLHHCADSNPNIQWFDNLSDVGEDLVYVRADIAELPAGRTAYLFVRGLKLRKTWANTINVIGGSQTGTTRQADTNIAAGSLIRNRATGRADNFNFANYSYRDHLVVVPSLTYSRVTKAVKGHTDVNNLPVISAGNQVRYVLQPRFSTQMPQIPAQYVVTDILPPNLSYVPGSATVAGVAVEPVVQADTPAAGFTTLTWNLGTKTPFLGEDTSDGAKLETIEFAAQVAVNAQANSTLRNHSAVSGGANDDHADCAFSSTAPIGYGNCVKAAHTDILVQVPARVSLSKTLQGTTGDIQPGQNFQYSIAYSSDLPVAAEDVPDLIDILPYAGDGASDPSRSFTGRSPATVMQPGAYRLTQVDVANGETVYYTNRAPGEIHNNPRDSSNAIPGGATKWCLSSDFGTAGCPSDIGAATAVRINPPSGMTMAAGQQYPVLMHFATNPAIAKQGDIYNNSVGAQSPEASASGLQFIYASADKGVRIQGGVNSLTGKVYVDRNDDGQVDAGDDGIQGNKLVLYACSVGPNGTVDTIDMGSAVPPSCAGDDILVTYPETLTNADGEYQFTGLQNGLYKVVQPDQPAGYYDGKTTPGTGPAAAGVATVQGTTPSAITNILLNGGVSAVNYNFGELLPTIEAHGDDLGRYNAATGGVTPSVLGNNGSGADKADGADATLANVTLTQLLASNPGVALNPATGQIEVIAGAPVGAATVEYEICLVSHPTVCAKATETVHVVSIDAVDDNMGEHNFSASNPITTPSVLADNNGNGGDKANDQPAVIGTNVTLMPGTPSNAALTMDAATGVITVAAGTAPGTYTYPYTICLHPATNPATCDTATATVVVKGVIAAVDDNMGEHNYSATNPIVTPSVVADNGSGVDTANGQPAVIGTNVTLTPGTPSNPALTMNATTGVITVAAGTSPGTYTYPYTICLHPATNPAICATATATVVVKDAAEVSLTKEVDKADASVGDEVTFTITVINNGPSAAQAVSVSEQLPSGYTLVSATPSVGAWNAPTWTVGNLAEAAVETLTVKATVNATGDYVNTATVSSTTTPGDDPSNNSDTATVTPKAKADVRLSKTVDKTDASVGDEVTFTITVTNDGPSTAQAVTVNEQLPSGYTLVSATPGVGNYTAPTWTVGDLANAASATLTVKATVNATGDYVNTATVSSTTTPGDDPSNNSGTATVTAKATVKAVDDDMGTIPSTGGKTPSVVADNNGNGGDKANGLPAVIDTNVTLTPGALPNPPATGGLEMNPDGTITVKPGTPAGTYEYPYEICLLPATTPATCDTATATVKVAPTIQAVDDDMGTIPSTGGKTPSVVADNKGNGGDKANGLPAVIGTNVTLTPGALPNPPATGGLEMNPDGTITVKPGTPAGTYEYPYEICLLPATTPATCSNAVATVKVNDVKVDLQVSKSVDKLTPNVGETVRFTLEVKNLGPADATGVKVVDQLPSGYEFVAAQSPAYDAATGVWTLGNLANGASASLWIDAKVKPAGEYRNTATVDSDQSDVVQSNNSSSVQPAPVGAPSASPVPVPANAPWALWLMALAVLMLARQGRLGRR</sequence>
<feature type="region of interest" description="Disordered" evidence="1">
    <location>
        <begin position="601"/>
        <end position="626"/>
    </location>
</feature>
<dbReference type="Pfam" id="PF01345">
    <property type="entry name" value="DUF11"/>
    <property type="match status" value="3"/>
</dbReference>